<reference evidence="4" key="1">
    <citation type="submission" date="2018-09" db="EMBL/GenBank/DDBJ databases">
        <authorList>
            <person name="Zhu H."/>
        </authorList>
    </citation>
    <scope>NUCLEOTIDE SEQUENCE [LARGE SCALE GENOMIC DNA]</scope>
    <source>
        <strain evidence="4">K1R23-30</strain>
    </source>
</reference>
<dbReference type="PANTHER" id="PTHR46401:SF2">
    <property type="entry name" value="GLYCOSYLTRANSFERASE WBBK-RELATED"/>
    <property type="match status" value="1"/>
</dbReference>
<sequence length="470" mass="53426">MLANAVSAQTESTIWFDFTTSFNWTRPAVGIVRMEQECCRALLNMVPGRVRACIFDQRTLSYYELPIDDVWRILNRVWTDAPTVAPVTAIAPAPSGEVSFARRVEQVLRRAARRGVAALPARHQLSAKAKLMKLRRIAAYAYNEWKAPDVAVPALQSNAPAASEPSVYPKADIRKTDTYLTMGLDWDHNKIEFLYRLKKEIGFRINCVAYDIIPVLFPHFYSEGADQFFAHYFSNMAWIADHIFCISECTRKDLRKLLVELGTPVPDMSVVRLGDMLPVIHEQQHSDAVKRVAQERFILMVSTIEIRKNHQVLYNAYVRLIEQGVTDLPKLVFVGMPGWRVNDFIFTIQQDKRVRDKIVILNRVTDADLALLYETCDFTVYPSLYEGWGLPVAESLTHGKFCLTSHAGSIPEIAGDILDYLEPWDVLGWAEKIKTYATDQAALQSKVQAITSRYKTTSWNETAASILKQL</sequence>
<dbReference type="CDD" id="cd03809">
    <property type="entry name" value="GT4_MtfB-like"/>
    <property type="match status" value="1"/>
</dbReference>
<dbReference type="SUPFAM" id="SSF53756">
    <property type="entry name" value="UDP-Glycosyltransferase/glycogen phosphorylase"/>
    <property type="match status" value="1"/>
</dbReference>
<comment type="caution">
    <text evidence="3">The sequence shown here is derived from an EMBL/GenBank/DDBJ whole genome shotgun (WGS) entry which is preliminary data.</text>
</comment>
<keyword evidence="4" id="KW-1185">Reference proteome</keyword>
<evidence type="ECO:0000259" key="2">
    <source>
        <dbReference type="Pfam" id="PF00534"/>
    </source>
</evidence>
<dbReference type="AlphaFoldDB" id="A0A3A3G6N7"/>
<evidence type="ECO:0000313" key="4">
    <source>
        <dbReference type="Proteomes" id="UP000265955"/>
    </source>
</evidence>
<organism evidence="3 4">
    <name type="scientific">Noviherbaspirillum saxi</name>
    <dbReference type="NCBI Taxonomy" id="2320863"/>
    <lineage>
        <taxon>Bacteria</taxon>
        <taxon>Pseudomonadati</taxon>
        <taxon>Pseudomonadota</taxon>
        <taxon>Betaproteobacteria</taxon>
        <taxon>Burkholderiales</taxon>
        <taxon>Oxalobacteraceae</taxon>
        <taxon>Noviherbaspirillum</taxon>
    </lineage>
</organism>
<dbReference type="GO" id="GO:0016757">
    <property type="term" value="F:glycosyltransferase activity"/>
    <property type="evidence" value="ECO:0007669"/>
    <property type="project" value="InterPro"/>
</dbReference>
<dbReference type="EMBL" id="QYUO01000001">
    <property type="protein sequence ID" value="RJF97805.1"/>
    <property type="molecule type" value="Genomic_DNA"/>
</dbReference>
<dbReference type="InterPro" id="IPR001296">
    <property type="entry name" value="Glyco_trans_1"/>
</dbReference>
<keyword evidence="1 3" id="KW-0808">Transferase</keyword>
<proteinExistence type="predicted"/>
<protein>
    <submittedName>
        <fullName evidence="3">Glycosyltransferase family 1 protein</fullName>
    </submittedName>
</protein>
<dbReference type="Proteomes" id="UP000265955">
    <property type="component" value="Unassembled WGS sequence"/>
</dbReference>
<evidence type="ECO:0000313" key="3">
    <source>
        <dbReference type="EMBL" id="RJF97805.1"/>
    </source>
</evidence>
<accession>A0A3A3G6N7</accession>
<dbReference type="Gene3D" id="3.40.50.2000">
    <property type="entry name" value="Glycogen Phosphorylase B"/>
    <property type="match status" value="1"/>
</dbReference>
<dbReference type="RefSeq" id="WP_119767751.1">
    <property type="nucleotide sequence ID" value="NZ_QYUO01000001.1"/>
</dbReference>
<dbReference type="PANTHER" id="PTHR46401">
    <property type="entry name" value="GLYCOSYLTRANSFERASE WBBK-RELATED"/>
    <property type="match status" value="1"/>
</dbReference>
<gene>
    <name evidence="3" type="ORF">D3871_04150</name>
</gene>
<dbReference type="OrthoDB" id="433681at2"/>
<evidence type="ECO:0000256" key="1">
    <source>
        <dbReference type="ARBA" id="ARBA00022679"/>
    </source>
</evidence>
<dbReference type="Pfam" id="PF00534">
    <property type="entry name" value="Glycos_transf_1"/>
    <property type="match status" value="1"/>
</dbReference>
<name>A0A3A3G6N7_9BURK</name>
<feature type="domain" description="Glycosyl transferase family 1" evidence="2">
    <location>
        <begin position="290"/>
        <end position="417"/>
    </location>
</feature>